<dbReference type="InterPro" id="IPR051366">
    <property type="entry name" value="DEF8"/>
</dbReference>
<dbReference type="CDD" id="cd20819">
    <property type="entry name" value="C1_DEF8"/>
    <property type="match status" value="1"/>
</dbReference>
<dbReference type="PANTHER" id="PTHR12326">
    <property type="entry name" value="PLECKSTRIN HOMOLOGY DOMAIN CONTAINING PROTEIN"/>
    <property type="match status" value="1"/>
</dbReference>
<name>A0AAJ7SEK0_9ACAR</name>
<dbReference type="InterPro" id="IPR011011">
    <property type="entry name" value="Znf_FYVE_PHD"/>
</dbReference>
<dbReference type="InterPro" id="IPR002219">
    <property type="entry name" value="PKC_DAG/PE"/>
</dbReference>
<evidence type="ECO:0000256" key="3">
    <source>
        <dbReference type="ARBA" id="ARBA00022771"/>
    </source>
</evidence>
<dbReference type="SMART" id="SM00109">
    <property type="entry name" value="C1"/>
    <property type="match status" value="2"/>
</dbReference>
<gene>
    <name evidence="8" type="primary">LOC100906698</name>
</gene>
<evidence type="ECO:0000256" key="1">
    <source>
        <dbReference type="ARBA" id="ARBA00022723"/>
    </source>
</evidence>
<protein>
    <submittedName>
        <fullName evidence="8">Differentially expressed in FDCP 8 homolog</fullName>
    </submittedName>
</protein>
<dbReference type="InterPro" id="IPR047983">
    <property type="entry name" value="DEF8_C1"/>
</dbReference>
<dbReference type="SMART" id="SM01175">
    <property type="entry name" value="DUF4206"/>
    <property type="match status" value="1"/>
</dbReference>
<keyword evidence="7" id="KW-1185">Reference proteome</keyword>
<dbReference type="GO" id="GO:0008270">
    <property type="term" value="F:zinc ion binding"/>
    <property type="evidence" value="ECO:0007669"/>
    <property type="project" value="UniProtKB-KW"/>
</dbReference>
<dbReference type="PANTHER" id="PTHR12326:SF3">
    <property type="entry name" value="DIFFERENTIALLY EXPRESSED IN FDCP 8 HOMOLOG"/>
    <property type="match status" value="1"/>
</dbReference>
<dbReference type="Gene3D" id="3.30.60.20">
    <property type="match status" value="1"/>
</dbReference>
<dbReference type="PROSITE" id="PS50081">
    <property type="entry name" value="ZF_DAG_PE_2"/>
    <property type="match status" value="1"/>
</dbReference>
<dbReference type="SUPFAM" id="SSF57889">
    <property type="entry name" value="Cysteine-rich domain"/>
    <property type="match status" value="1"/>
</dbReference>
<dbReference type="RefSeq" id="XP_028967059.1">
    <property type="nucleotide sequence ID" value="XM_029111226.1"/>
</dbReference>
<dbReference type="Proteomes" id="UP000694867">
    <property type="component" value="Unplaced"/>
</dbReference>
<keyword evidence="3" id="KW-0863">Zinc-finger</keyword>
<accession>A0AAJ7SEK0</accession>
<evidence type="ECO:0000256" key="4">
    <source>
        <dbReference type="ARBA" id="ARBA00022833"/>
    </source>
</evidence>
<organism evidence="7 8">
    <name type="scientific">Galendromus occidentalis</name>
    <name type="common">western predatory mite</name>
    <dbReference type="NCBI Taxonomy" id="34638"/>
    <lineage>
        <taxon>Eukaryota</taxon>
        <taxon>Metazoa</taxon>
        <taxon>Ecdysozoa</taxon>
        <taxon>Arthropoda</taxon>
        <taxon>Chelicerata</taxon>
        <taxon>Arachnida</taxon>
        <taxon>Acari</taxon>
        <taxon>Parasitiformes</taxon>
        <taxon>Mesostigmata</taxon>
        <taxon>Gamasina</taxon>
        <taxon>Phytoseioidea</taxon>
        <taxon>Phytoseiidae</taxon>
        <taxon>Typhlodrominae</taxon>
        <taxon>Galendromus</taxon>
    </lineage>
</organism>
<evidence type="ECO:0000256" key="2">
    <source>
        <dbReference type="ARBA" id="ARBA00022737"/>
    </source>
</evidence>
<dbReference type="GeneID" id="100906698"/>
<reference evidence="8" key="1">
    <citation type="submission" date="2025-08" db="UniProtKB">
        <authorList>
            <consortium name="RefSeq"/>
        </authorList>
    </citation>
    <scope>IDENTIFICATION</scope>
</reference>
<dbReference type="KEGG" id="goe:100906698"/>
<proteinExistence type="inferred from homology"/>
<evidence type="ECO:0000256" key="5">
    <source>
        <dbReference type="ARBA" id="ARBA00029450"/>
    </source>
</evidence>
<dbReference type="InterPro" id="IPR046349">
    <property type="entry name" value="C1-like_sf"/>
</dbReference>
<dbReference type="AlphaFoldDB" id="A0AAJ7SEK0"/>
<dbReference type="Pfam" id="PF13901">
    <property type="entry name" value="RH_dom"/>
    <property type="match status" value="1"/>
</dbReference>
<dbReference type="InterPro" id="IPR025258">
    <property type="entry name" value="RH_dom"/>
</dbReference>
<evidence type="ECO:0000259" key="6">
    <source>
        <dbReference type="PROSITE" id="PS50081"/>
    </source>
</evidence>
<comment type="similarity">
    <text evidence="5">Belongs to the DEF8 family.</text>
</comment>
<evidence type="ECO:0000313" key="7">
    <source>
        <dbReference type="Proteomes" id="UP000694867"/>
    </source>
</evidence>
<evidence type="ECO:0000313" key="8">
    <source>
        <dbReference type="RefSeq" id="XP_028967059.1"/>
    </source>
</evidence>
<feature type="domain" description="Phorbol-ester/DAG-type" evidence="6">
    <location>
        <begin position="126"/>
        <end position="181"/>
    </location>
</feature>
<dbReference type="SUPFAM" id="SSF57903">
    <property type="entry name" value="FYVE/PHD zinc finger"/>
    <property type="match status" value="1"/>
</dbReference>
<keyword evidence="2" id="KW-0677">Repeat</keyword>
<keyword evidence="4" id="KW-0862">Zinc</keyword>
<keyword evidence="1" id="KW-0479">Metal-binding</keyword>
<sequence length="437" mass="50889">MNSFGVSEFAGRVGELVKKTLTGDDPRKDSPSPPAPYLITAVRPRSLSIINEQYFAGLDSTFSSMSSASELELAIDKCKQMILESEEKSDRRYNLIRKLVELRWNLQEIRNGPQTPILEQSFTVMGHVFVSGKLDETDSYCEKCCTRIWDFVNMGLNQYYTCDKCRYKCHQKCLNSITRSCAYLKSHDYEFEICPEMGLSVQQFKCFECRSPLFSPGLKLLPQMEAARRLCDSCGRWFCSYCHWNTEMVIPARVIHNWDFVPRKVCRGCVQFLRLMLKRPVLDVEKLNPYLFTHVEELPAVKILREDLQQMKQYLTSCHIARSKKLLWLLNKRHHFVENSQIYSMQDLQDLEAGTLIRYLQQVAKVYEAHITKECESCMGKGYHCELCSSKELIFPLSRELTSRCPDCLAVYHRECYRNRKAFCPRCDRMAQRSSSP</sequence>